<reference evidence="7" key="1">
    <citation type="submission" date="2014-11" db="EMBL/GenBank/DDBJ databases">
        <authorList>
            <person name="Malar M.C."/>
            <person name="Sen D."/>
            <person name="Tripathy S."/>
        </authorList>
    </citation>
    <scope>NUCLEOTIDE SEQUENCE</scope>
    <source>
        <strain evidence="7">BDU141951</strain>
    </source>
</reference>
<evidence type="ECO:0000313" key="7">
    <source>
        <dbReference type="EMBL" id="NEV69919.1"/>
    </source>
</evidence>
<comment type="caution">
    <text evidence="7">The sequence shown here is derived from an EMBL/GenBank/DDBJ whole genome shotgun (WGS) entry which is preliminary data.</text>
</comment>
<comment type="subcellular location">
    <subcellularLocation>
        <location evidence="5">Cell membrane</location>
        <topology evidence="5">Multi-pass membrane protein</topology>
    </subcellularLocation>
    <subcellularLocation>
        <location evidence="1">Membrane</location>
        <topology evidence="1">Multi-pass membrane protein</topology>
    </subcellularLocation>
</comment>
<dbReference type="Pfam" id="PF00528">
    <property type="entry name" value="BPD_transp_1"/>
    <property type="match status" value="1"/>
</dbReference>
<dbReference type="InterPro" id="IPR011864">
    <property type="entry name" value="Phosphate_PstC"/>
</dbReference>
<feature type="transmembrane region" description="Helical" evidence="5">
    <location>
        <begin position="84"/>
        <end position="110"/>
    </location>
</feature>
<keyword evidence="2 5" id="KW-0812">Transmembrane</keyword>
<comment type="function">
    <text evidence="6">Part of the binding-protein-dependent transport system for phosphate; probably responsible for the translocation of the substrate across the membrane.</text>
</comment>
<feature type="transmembrane region" description="Helical" evidence="5">
    <location>
        <begin position="166"/>
        <end position="190"/>
    </location>
</feature>
<feature type="transmembrane region" description="Helical" evidence="5">
    <location>
        <begin position="284"/>
        <end position="306"/>
    </location>
</feature>
<dbReference type="GO" id="GO:0005315">
    <property type="term" value="F:phosphate transmembrane transporter activity"/>
    <property type="evidence" value="ECO:0007669"/>
    <property type="project" value="InterPro"/>
</dbReference>
<reference evidence="7" key="3">
    <citation type="submission" date="2020-02" db="EMBL/GenBank/DDBJ databases">
        <authorList>
            <person name="Sarangi A.N."/>
            <person name="Ghosh S."/>
            <person name="Mukherjee M."/>
            <person name="Tripathy S."/>
        </authorList>
    </citation>
    <scope>NUCLEOTIDE SEQUENCE</scope>
    <source>
        <strain evidence="7">BDU141951</strain>
    </source>
</reference>
<evidence type="ECO:0000256" key="4">
    <source>
        <dbReference type="ARBA" id="ARBA00023136"/>
    </source>
</evidence>
<dbReference type="CDD" id="cd06261">
    <property type="entry name" value="TM_PBP2"/>
    <property type="match status" value="1"/>
</dbReference>
<reference evidence="7" key="2">
    <citation type="journal article" date="2015" name="Genome Announc.">
        <title>Draft Genome Sequence of Filamentous Marine Cyanobacterium Lyngbya confervoides Strain BDU141951.</title>
        <authorList>
            <person name="Chandrababunaidu M.M."/>
            <person name="Sen D."/>
            <person name="Tripathy S."/>
        </authorList>
    </citation>
    <scope>NUCLEOTIDE SEQUENCE</scope>
    <source>
        <strain evidence="7">BDU141951</strain>
    </source>
</reference>
<dbReference type="PROSITE" id="PS50928">
    <property type="entry name" value="ABC_TM1"/>
    <property type="match status" value="1"/>
</dbReference>
<accession>A0A0C1Y7K5</accession>
<feature type="transmembrane region" description="Helical" evidence="5">
    <location>
        <begin position="31"/>
        <end position="55"/>
    </location>
</feature>
<dbReference type="PANTHER" id="PTHR42727">
    <property type="entry name" value="PHOSPHATE TRANSPORT SYSTEM PERMEASE PROTEIN"/>
    <property type="match status" value="1"/>
</dbReference>
<dbReference type="AlphaFoldDB" id="A0A0C1Y7K5"/>
<feature type="transmembrane region" description="Helical" evidence="5">
    <location>
        <begin position="131"/>
        <end position="154"/>
    </location>
</feature>
<dbReference type="NCBIfam" id="TIGR02138">
    <property type="entry name" value="phosphate_pstC"/>
    <property type="match status" value="1"/>
</dbReference>
<sequence length="314" mass="33930">MTQSVFPDAGVNQSDLWKPNRSASKMSQKAVVILFGAFAMVSVLTTFGIVFTLLFETIEFFLEVSPLHFFTATRWTPLFANPEFGIIVLLCGTFLTSVIGLLIAIPLGLLSAICLSEYAPRKARAFLKPALEVLAGVPTVVFGYFALLLVTPVLRSFIPDMQVFNALSAGFVLGFAILPTIASLSEDAIFAVPNSLRQGCYALGATKRETITGVVLPAALSGIVSSIILGVSRAVGETMIVTLAAGQSPTLTLDPRVSIQTMTAFIVQVTKGDAPYGSIEFKTLFAVGMTLFVITLVLNLISYWFVRKYQEKYE</sequence>
<organism evidence="7">
    <name type="scientific">Lyngbya confervoides BDU141951</name>
    <dbReference type="NCBI Taxonomy" id="1574623"/>
    <lineage>
        <taxon>Bacteria</taxon>
        <taxon>Bacillati</taxon>
        <taxon>Cyanobacteriota</taxon>
        <taxon>Cyanophyceae</taxon>
        <taxon>Oscillatoriophycideae</taxon>
        <taxon>Oscillatoriales</taxon>
        <taxon>Microcoleaceae</taxon>
        <taxon>Lyngbya</taxon>
    </lineage>
</organism>
<evidence type="ECO:0000256" key="6">
    <source>
        <dbReference type="RuleBase" id="RU363054"/>
    </source>
</evidence>
<keyword evidence="4 5" id="KW-0472">Membrane</keyword>
<keyword evidence="6" id="KW-0592">Phosphate transport</keyword>
<dbReference type="EMBL" id="JTHE02000003">
    <property type="protein sequence ID" value="NEV69919.1"/>
    <property type="molecule type" value="Genomic_DNA"/>
</dbReference>
<name>A0A0C1Y7K5_9CYAN</name>
<keyword evidence="3 5" id="KW-1133">Transmembrane helix</keyword>
<proteinExistence type="inferred from homology"/>
<dbReference type="PANTHER" id="PTHR42727:SF1">
    <property type="entry name" value="PHOSPHATE TRANSPORT SYSTEM PERMEASE"/>
    <property type="match status" value="1"/>
</dbReference>
<gene>
    <name evidence="7" type="primary">pstC</name>
    <name evidence="7" type="ORF">QQ91_022765</name>
</gene>
<evidence type="ECO:0000256" key="5">
    <source>
        <dbReference type="RuleBase" id="RU363032"/>
    </source>
</evidence>
<dbReference type="InterPro" id="IPR000515">
    <property type="entry name" value="MetI-like"/>
</dbReference>
<dbReference type="InterPro" id="IPR035906">
    <property type="entry name" value="MetI-like_sf"/>
</dbReference>
<evidence type="ECO:0000256" key="3">
    <source>
        <dbReference type="ARBA" id="ARBA00022989"/>
    </source>
</evidence>
<keyword evidence="6" id="KW-1003">Cell membrane</keyword>
<feature type="transmembrane region" description="Helical" evidence="5">
    <location>
        <begin position="211"/>
        <end position="231"/>
    </location>
</feature>
<comment type="similarity">
    <text evidence="6">Belongs to the binding-protein-dependent transport system permease family. CysTW subfamily.</text>
</comment>
<dbReference type="SUPFAM" id="SSF161098">
    <property type="entry name" value="MetI-like"/>
    <property type="match status" value="1"/>
</dbReference>
<keyword evidence="5" id="KW-0813">Transport</keyword>
<dbReference type="Gene3D" id="1.10.3720.10">
    <property type="entry name" value="MetI-like"/>
    <property type="match status" value="1"/>
</dbReference>
<evidence type="ECO:0000256" key="1">
    <source>
        <dbReference type="ARBA" id="ARBA00004141"/>
    </source>
</evidence>
<protein>
    <recommendedName>
        <fullName evidence="6">Phosphate transport system permease protein</fullName>
    </recommendedName>
</protein>
<dbReference type="GO" id="GO:0005886">
    <property type="term" value="C:plasma membrane"/>
    <property type="evidence" value="ECO:0007669"/>
    <property type="project" value="UniProtKB-SubCell"/>
</dbReference>
<evidence type="ECO:0000256" key="2">
    <source>
        <dbReference type="ARBA" id="ARBA00022692"/>
    </source>
</evidence>
<dbReference type="GO" id="GO:0006817">
    <property type="term" value="P:phosphate ion transport"/>
    <property type="evidence" value="ECO:0007669"/>
    <property type="project" value="UniProtKB-KW"/>
</dbReference>